<evidence type="ECO:0000313" key="2">
    <source>
        <dbReference type="EMBL" id="TQD90076.1"/>
    </source>
</evidence>
<reference evidence="2 3" key="1">
    <citation type="journal article" date="2019" name="G3 (Bethesda)">
        <title>Sequencing of a Wild Apple (Malus baccata) Genome Unravels the Differences Between Cultivated and Wild Apple Species Regarding Disease Resistance and Cold Tolerance.</title>
        <authorList>
            <person name="Chen X."/>
        </authorList>
    </citation>
    <scope>NUCLEOTIDE SEQUENCE [LARGE SCALE GENOMIC DNA]</scope>
    <source>
        <strain evidence="3">cv. Shandingzi</strain>
        <tissue evidence="2">Leaves</tissue>
    </source>
</reference>
<dbReference type="EMBL" id="VIEB01000462">
    <property type="protein sequence ID" value="TQD90076.1"/>
    <property type="molecule type" value="Genomic_DNA"/>
</dbReference>
<organism evidence="2 3">
    <name type="scientific">Malus baccata</name>
    <name type="common">Siberian crab apple</name>
    <name type="synonym">Pyrus baccata</name>
    <dbReference type="NCBI Taxonomy" id="106549"/>
    <lineage>
        <taxon>Eukaryota</taxon>
        <taxon>Viridiplantae</taxon>
        <taxon>Streptophyta</taxon>
        <taxon>Embryophyta</taxon>
        <taxon>Tracheophyta</taxon>
        <taxon>Spermatophyta</taxon>
        <taxon>Magnoliopsida</taxon>
        <taxon>eudicotyledons</taxon>
        <taxon>Gunneridae</taxon>
        <taxon>Pentapetalae</taxon>
        <taxon>rosids</taxon>
        <taxon>fabids</taxon>
        <taxon>Rosales</taxon>
        <taxon>Rosaceae</taxon>
        <taxon>Amygdaloideae</taxon>
        <taxon>Maleae</taxon>
        <taxon>Malus</taxon>
    </lineage>
</organism>
<protein>
    <submittedName>
        <fullName evidence="2">Uncharacterized protein</fullName>
    </submittedName>
</protein>
<evidence type="ECO:0000313" key="3">
    <source>
        <dbReference type="Proteomes" id="UP000315295"/>
    </source>
</evidence>
<feature type="transmembrane region" description="Helical" evidence="1">
    <location>
        <begin position="6"/>
        <end position="25"/>
    </location>
</feature>
<evidence type="ECO:0000256" key="1">
    <source>
        <dbReference type="SAM" id="Phobius"/>
    </source>
</evidence>
<sequence>MWKPRIGAELVVVVVVVMVIGMAVVSERIEMITQTYACLRRKFPINESLQEHTASRKRKERGRIPKDKTSFVRYKLRAYMTNKTVSTCLYINPKSAVQQHSKYTAKFNGYNKQNKLYIFCHGSTICKRRQRPSVLPPRPTLEKAILYPLTSSPTSA</sequence>
<comment type="caution">
    <text evidence="2">The sequence shown here is derived from an EMBL/GenBank/DDBJ whole genome shotgun (WGS) entry which is preliminary data.</text>
</comment>
<keyword evidence="3" id="KW-1185">Reference proteome</keyword>
<keyword evidence="1" id="KW-1133">Transmembrane helix</keyword>
<dbReference type="AlphaFoldDB" id="A0A540LUJ6"/>
<accession>A0A540LUJ6</accession>
<gene>
    <name evidence="2" type="ORF">C1H46_024391</name>
</gene>
<name>A0A540LUJ6_MALBA</name>
<dbReference type="Proteomes" id="UP000315295">
    <property type="component" value="Unassembled WGS sequence"/>
</dbReference>
<proteinExistence type="predicted"/>
<keyword evidence="1" id="KW-0812">Transmembrane</keyword>
<keyword evidence="1" id="KW-0472">Membrane</keyword>